<dbReference type="AlphaFoldDB" id="A0A8T0WHJ1"/>
<feature type="chain" id="PRO_5035881826" description="Mannan endo-1,4-beta-mannosidase" evidence="6">
    <location>
        <begin position="23"/>
        <end position="540"/>
    </location>
</feature>
<dbReference type="SUPFAM" id="SSF51445">
    <property type="entry name" value="(Trans)glycosidases"/>
    <property type="match status" value="1"/>
</dbReference>
<keyword evidence="3 4" id="KW-0326">Glycosidase</keyword>
<feature type="compositionally biased region" description="Basic and acidic residues" evidence="5">
    <location>
        <begin position="527"/>
        <end position="540"/>
    </location>
</feature>
<proteinExistence type="inferred from homology"/>
<dbReference type="GO" id="GO:0000272">
    <property type="term" value="P:polysaccharide catabolic process"/>
    <property type="evidence" value="ECO:0007669"/>
    <property type="project" value="InterPro"/>
</dbReference>
<dbReference type="InterPro" id="IPR057232">
    <property type="entry name" value="DUF7910"/>
</dbReference>
<reference evidence="9" key="1">
    <citation type="submission" date="2020-05" db="EMBL/GenBank/DDBJ databases">
        <title>WGS assembly of Panicum virgatum.</title>
        <authorList>
            <person name="Lovell J.T."/>
            <person name="Jenkins J."/>
            <person name="Shu S."/>
            <person name="Juenger T.E."/>
            <person name="Schmutz J."/>
        </authorList>
    </citation>
    <scope>NUCLEOTIDE SEQUENCE</scope>
    <source>
        <strain evidence="9">AP13</strain>
    </source>
</reference>
<name>A0A8T0WHJ1_PANVG</name>
<gene>
    <name evidence="9" type="ORF">PVAP13_2KG404800</name>
</gene>
<evidence type="ECO:0000256" key="4">
    <source>
        <dbReference type="RuleBase" id="RU361153"/>
    </source>
</evidence>
<feature type="domain" description="Glycoside hydrolase family 5" evidence="7">
    <location>
        <begin position="220"/>
        <end position="378"/>
    </location>
</feature>
<dbReference type="GO" id="GO:0016477">
    <property type="term" value="P:cell migration"/>
    <property type="evidence" value="ECO:0007669"/>
    <property type="project" value="TreeGrafter"/>
</dbReference>
<evidence type="ECO:0000259" key="8">
    <source>
        <dbReference type="Pfam" id="PF25490"/>
    </source>
</evidence>
<dbReference type="GO" id="GO:0005737">
    <property type="term" value="C:cytoplasm"/>
    <property type="evidence" value="ECO:0007669"/>
    <property type="project" value="TreeGrafter"/>
</dbReference>
<evidence type="ECO:0008006" key="11">
    <source>
        <dbReference type="Google" id="ProtNLM"/>
    </source>
</evidence>
<dbReference type="Pfam" id="PF25490">
    <property type="entry name" value="DUF7910"/>
    <property type="match status" value="1"/>
</dbReference>
<evidence type="ECO:0000256" key="5">
    <source>
        <dbReference type="SAM" id="MobiDB-lite"/>
    </source>
</evidence>
<dbReference type="GO" id="GO:0051017">
    <property type="term" value="P:actin filament bundle assembly"/>
    <property type="evidence" value="ECO:0007669"/>
    <property type="project" value="TreeGrafter"/>
</dbReference>
<keyword evidence="2 4" id="KW-0378">Hydrolase</keyword>
<dbReference type="PANTHER" id="PTHR10551:SF14">
    <property type="entry name" value="CELLULASE CONTAINING PROTEIN, EXPRESSED"/>
    <property type="match status" value="1"/>
</dbReference>
<organism evidence="9 10">
    <name type="scientific">Panicum virgatum</name>
    <name type="common">Blackwell switchgrass</name>
    <dbReference type="NCBI Taxonomy" id="38727"/>
    <lineage>
        <taxon>Eukaryota</taxon>
        <taxon>Viridiplantae</taxon>
        <taxon>Streptophyta</taxon>
        <taxon>Embryophyta</taxon>
        <taxon>Tracheophyta</taxon>
        <taxon>Spermatophyta</taxon>
        <taxon>Magnoliopsida</taxon>
        <taxon>Liliopsida</taxon>
        <taxon>Poales</taxon>
        <taxon>Poaceae</taxon>
        <taxon>PACMAD clade</taxon>
        <taxon>Panicoideae</taxon>
        <taxon>Panicodae</taxon>
        <taxon>Paniceae</taxon>
        <taxon>Panicinae</taxon>
        <taxon>Panicum</taxon>
        <taxon>Panicum sect. Hiantes</taxon>
    </lineage>
</organism>
<dbReference type="GO" id="GO:0007163">
    <property type="term" value="P:establishment or maintenance of cell polarity"/>
    <property type="evidence" value="ECO:0007669"/>
    <property type="project" value="TreeGrafter"/>
</dbReference>
<sequence length="540" mass="60263">MRLPVLLLVLCSSWLLLQSAGARRTLAEAGAARRPRVRAVSLGGWLVTEGWVKPSLFDGIPNNDLLDGTQLQFKSVAQNRYLAAVQGGGSAIVADREQPSSWETFKLWRIDETTFNFRVFGNQFLGVDGAGRNTRSLSPSETFQLVRRDGDKNRVHIRAPNGFFLQAKTMDSVTADHSEYTNWGDDDPSVFVINSVAHLQGEYQLCNGYGIRKARQVLRNHWRTFITESNFSFIASSGLNAVRIPVGWWIASDPRPPHPFVGGSLQAWDNAFRWAEKYNLDVIVDLHAAPGSQNPYEHSATRDGSQDWGATEESIAQTVQVIDFLASRYVKSPNLLAVSLLNSPRAPGVALPTLTRYYRLGYDAVRRHARKAYVVMPARLAADEAELLPFAGRFSGAVLDVHYCNLFSGAFDRLTTDENIDFVRRNRSSDLAAVTKRNGRPLTFVGAGVEWVAEWNVRGASKRDYQRFFAGAAGRLRASDLWVGVLMLKNVNHHWSMQWMIHNGYITLDSSRSRAIISPPDGEQVESEGRPKQDDAVQVI</sequence>
<accession>A0A8T0WHJ1</accession>
<dbReference type="FunFam" id="2.80.10.50:FF:000056">
    <property type="entry name" value="Glucan 1,3-beta-glucosidase A"/>
    <property type="match status" value="1"/>
</dbReference>
<dbReference type="InterPro" id="IPR017853">
    <property type="entry name" value="GH"/>
</dbReference>
<comment type="caution">
    <text evidence="9">The sequence shown here is derived from an EMBL/GenBank/DDBJ whole genome shotgun (WGS) entry which is preliminary data.</text>
</comment>
<evidence type="ECO:0000256" key="6">
    <source>
        <dbReference type="SAM" id="SignalP"/>
    </source>
</evidence>
<evidence type="ECO:0000256" key="3">
    <source>
        <dbReference type="ARBA" id="ARBA00023295"/>
    </source>
</evidence>
<feature type="region of interest" description="Disordered" evidence="5">
    <location>
        <begin position="517"/>
        <end position="540"/>
    </location>
</feature>
<dbReference type="EMBL" id="CM029039">
    <property type="protein sequence ID" value="KAG2644093.1"/>
    <property type="molecule type" value="Genomic_DNA"/>
</dbReference>
<dbReference type="InterPro" id="IPR008999">
    <property type="entry name" value="Actin-crosslinking"/>
</dbReference>
<keyword evidence="6" id="KW-0732">Signal</keyword>
<dbReference type="GO" id="GO:0051015">
    <property type="term" value="F:actin filament binding"/>
    <property type="evidence" value="ECO:0007669"/>
    <property type="project" value="InterPro"/>
</dbReference>
<dbReference type="InterPro" id="IPR001547">
    <property type="entry name" value="Glyco_hydro_5"/>
</dbReference>
<evidence type="ECO:0000256" key="2">
    <source>
        <dbReference type="ARBA" id="ARBA00022801"/>
    </source>
</evidence>
<dbReference type="InterPro" id="IPR010431">
    <property type="entry name" value="Fascin"/>
</dbReference>
<dbReference type="GO" id="GO:0004553">
    <property type="term" value="F:hydrolase activity, hydrolyzing O-glycosyl compounds"/>
    <property type="evidence" value="ECO:0007669"/>
    <property type="project" value="InterPro"/>
</dbReference>
<evidence type="ECO:0000313" key="9">
    <source>
        <dbReference type="EMBL" id="KAG2644093.1"/>
    </source>
</evidence>
<dbReference type="SUPFAM" id="SSF50405">
    <property type="entry name" value="Actin-crosslinking proteins"/>
    <property type="match status" value="1"/>
</dbReference>
<dbReference type="GO" id="GO:0015629">
    <property type="term" value="C:actin cytoskeleton"/>
    <property type="evidence" value="ECO:0007669"/>
    <property type="project" value="TreeGrafter"/>
</dbReference>
<dbReference type="Gene3D" id="3.20.20.80">
    <property type="entry name" value="Glycosidases"/>
    <property type="match status" value="2"/>
</dbReference>
<keyword evidence="10" id="KW-1185">Reference proteome</keyword>
<dbReference type="Proteomes" id="UP000823388">
    <property type="component" value="Chromosome 2K"/>
</dbReference>
<dbReference type="CDD" id="cd00257">
    <property type="entry name" value="beta-trefoil_FSCN-like"/>
    <property type="match status" value="1"/>
</dbReference>
<protein>
    <recommendedName>
        <fullName evidence="11">Mannan endo-1,4-beta-mannosidase</fullName>
    </recommendedName>
</protein>
<dbReference type="PANTHER" id="PTHR10551">
    <property type="entry name" value="FASCIN"/>
    <property type="match status" value="1"/>
</dbReference>
<feature type="domain" description="DUF7910" evidence="8">
    <location>
        <begin position="62"/>
        <end position="195"/>
    </location>
</feature>
<comment type="similarity">
    <text evidence="1 4">Belongs to the glycosyl hydrolase 5 (cellulase A) family.</text>
</comment>
<feature type="signal peptide" evidence="6">
    <location>
        <begin position="1"/>
        <end position="22"/>
    </location>
</feature>
<evidence type="ECO:0000313" key="10">
    <source>
        <dbReference type="Proteomes" id="UP000823388"/>
    </source>
</evidence>
<dbReference type="Pfam" id="PF00150">
    <property type="entry name" value="Cellulase"/>
    <property type="match status" value="1"/>
</dbReference>
<evidence type="ECO:0000259" key="7">
    <source>
        <dbReference type="Pfam" id="PF00150"/>
    </source>
</evidence>
<evidence type="ECO:0000256" key="1">
    <source>
        <dbReference type="ARBA" id="ARBA00005641"/>
    </source>
</evidence>